<protein>
    <recommendedName>
        <fullName evidence="2">RNA 2',3'-cyclic phosphodiesterase</fullName>
        <shortName evidence="2">RNA 2',3'-CPDase</shortName>
        <ecNumber evidence="2">3.1.4.58</ecNumber>
    </recommendedName>
</protein>
<dbReference type="RefSeq" id="WP_133769712.1">
    <property type="nucleotide sequence ID" value="NZ_SNZR01000011.1"/>
</dbReference>
<comment type="similarity">
    <text evidence="2">Belongs to the 2H phosphoesterase superfamily. ThpR family.</text>
</comment>
<dbReference type="HAMAP" id="MF_01940">
    <property type="entry name" value="RNA_CPDase"/>
    <property type="match status" value="1"/>
</dbReference>
<dbReference type="AlphaFoldDB" id="A0A4R7CBN3"/>
<name>A0A4R7CBN3_9HYPH</name>
<dbReference type="PANTHER" id="PTHR35561:SF1">
    <property type="entry name" value="RNA 2',3'-CYCLIC PHOSPHODIESTERASE"/>
    <property type="match status" value="1"/>
</dbReference>
<dbReference type="Pfam" id="PF13563">
    <property type="entry name" value="2_5_RNA_ligase2"/>
    <property type="match status" value="1"/>
</dbReference>
<keyword evidence="3" id="KW-0436">Ligase</keyword>
<sequence>MPRLFTALEIPDAAADALTMLRGGLPGARWIDRENYHVTLRFFGDVDGATARDLFALLAESRRRGPIDVTLDALGSFGGDRPRSLFARVAPSTDLARFQTAQEKLARQAGLEPEGRKYTPHVTLARLRDVRAAEVATFIARAGFFPTLRFTAERFVLLSSRDSVGGGPYVIEAAYPFDSVQPAMAAAPAW</sequence>
<dbReference type="EC" id="3.1.4.58" evidence="2"/>
<keyword evidence="4" id="KW-1185">Reference proteome</keyword>
<feature type="short sequence motif" description="HXTX 2" evidence="2">
    <location>
        <begin position="121"/>
        <end position="124"/>
    </location>
</feature>
<dbReference type="OrthoDB" id="9793819at2"/>
<comment type="caution">
    <text evidence="3">The sequence shown here is derived from an EMBL/GenBank/DDBJ whole genome shotgun (WGS) entry which is preliminary data.</text>
</comment>
<dbReference type="GO" id="GO:0008664">
    <property type="term" value="F:RNA 2',3'-cyclic 3'-phosphodiesterase activity"/>
    <property type="evidence" value="ECO:0007669"/>
    <property type="project" value="UniProtKB-EC"/>
</dbReference>
<comment type="function">
    <text evidence="2">Hydrolyzes RNA 2',3'-cyclic phosphodiester to an RNA 2'-phosphomonoester.</text>
</comment>
<dbReference type="Proteomes" id="UP000295122">
    <property type="component" value="Unassembled WGS sequence"/>
</dbReference>
<dbReference type="NCBIfam" id="TIGR02258">
    <property type="entry name" value="2_5_ligase"/>
    <property type="match status" value="1"/>
</dbReference>
<feature type="active site" description="Proton acceptor" evidence="2">
    <location>
        <position position="121"/>
    </location>
</feature>
<dbReference type="Gene3D" id="3.90.1140.10">
    <property type="entry name" value="Cyclic phosphodiesterase"/>
    <property type="match status" value="1"/>
</dbReference>
<dbReference type="InterPro" id="IPR004175">
    <property type="entry name" value="RNA_CPDase"/>
</dbReference>
<evidence type="ECO:0000256" key="2">
    <source>
        <dbReference type="HAMAP-Rule" id="MF_01940"/>
    </source>
</evidence>
<dbReference type="EMBL" id="SNZR01000011">
    <property type="protein sequence ID" value="TDR94855.1"/>
    <property type="molecule type" value="Genomic_DNA"/>
</dbReference>
<evidence type="ECO:0000313" key="4">
    <source>
        <dbReference type="Proteomes" id="UP000295122"/>
    </source>
</evidence>
<reference evidence="3 4" key="1">
    <citation type="submission" date="2019-03" db="EMBL/GenBank/DDBJ databases">
        <title>Genomic Encyclopedia of Type Strains, Phase IV (KMG-IV): sequencing the most valuable type-strain genomes for metagenomic binning, comparative biology and taxonomic classification.</title>
        <authorList>
            <person name="Goeker M."/>
        </authorList>
    </citation>
    <scope>NUCLEOTIDE SEQUENCE [LARGE SCALE GENOMIC DNA]</scope>
    <source>
        <strain evidence="3 4">DSM 25903</strain>
    </source>
</reference>
<accession>A0A4R7CBN3</accession>
<dbReference type="SUPFAM" id="SSF55144">
    <property type="entry name" value="LigT-like"/>
    <property type="match status" value="1"/>
</dbReference>
<dbReference type="InterPro" id="IPR009097">
    <property type="entry name" value="Cyclic_Pdiesterase"/>
</dbReference>
<dbReference type="PANTHER" id="PTHR35561">
    <property type="entry name" value="RNA 2',3'-CYCLIC PHOSPHODIESTERASE"/>
    <property type="match status" value="1"/>
</dbReference>
<dbReference type="GO" id="GO:0016874">
    <property type="term" value="F:ligase activity"/>
    <property type="evidence" value="ECO:0007669"/>
    <property type="project" value="UniProtKB-KW"/>
</dbReference>
<dbReference type="GO" id="GO:0004113">
    <property type="term" value="F:2',3'-cyclic-nucleotide 3'-phosphodiesterase activity"/>
    <property type="evidence" value="ECO:0007669"/>
    <property type="project" value="InterPro"/>
</dbReference>
<organism evidence="3 4">
    <name type="scientific">Enterovirga rhinocerotis</name>
    <dbReference type="NCBI Taxonomy" id="1339210"/>
    <lineage>
        <taxon>Bacteria</taxon>
        <taxon>Pseudomonadati</taxon>
        <taxon>Pseudomonadota</taxon>
        <taxon>Alphaproteobacteria</taxon>
        <taxon>Hyphomicrobiales</taxon>
        <taxon>Methylobacteriaceae</taxon>
        <taxon>Enterovirga</taxon>
    </lineage>
</organism>
<feature type="short sequence motif" description="HXTX 1" evidence="2">
    <location>
        <begin position="37"/>
        <end position="40"/>
    </location>
</feature>
<evidence type="ECO:0000313" key="3">
    <source>
        <dbReference type="EMBL" id="TDR94855.1"/>
    </source>
</evidence>
<comment type="catalytic activity">
    <reaction evidence="2">
        <text>a 3'-end 2',3'-cyclophospho-ribonucleotide-RNA + H2O = a 3'-end 2'-phospho-ribonucleotide-RNA + H(+)</text>
        <dbReference type="Rhea" id="RHEA:11828"/>
        <dbReference type="Rhea" id="RHEA-COMP:10464"/>
        <dbReference type="Rhea" id="RHEA-COMP:17353"/>
        <dbReference type="ChEBI" id="CHEBI:15377"/>
        <dbReference type="ChEBI" id="CHEBI:15378"/>
        <dbReference type="ChEBI" id="CHEBI:83064"/>
        <dbReference type="ChEBI" id="CHEBI:173113"/>
        <dbReference type="EC" id="3.1.4.58"/>
    </reaction>
</comment>
<proteinExistence type="inferred from homology"/>
<feature type="active site" description="Proton donor" evidence="2">
    <location>
        <position position="37"/>
    </location>
</feature>
<evidence type="ECO:0000256" key="1">
    <source>
        <dbReference type="ARBA" id="ARBA00022801"/>
    </source>
</evidence>
<keyword evidence="1 2" id="KW-0378">Hydrolase</keyword>
<gene>
    <name evidence="3" type="ORF">EV668_2146</name>
</gene>